<dbReference type="PROSITE" id="PS50929">
    <property type="entry name" value="ABC_TM1F"/>
    <property type="match status" value="1"/>
</dbReference>
<dbReference type="InterPro" id="IPR003593">
    <property type="entry name" value="AAA+_ATPase"/>
</dbReference>
<comment type="caution">
    <text evidence="10">The sequence shown here is derived from an EMBL/GenBank/DDBJ whole genome shotgun (WGS) entry which is preliminary data.</text>
</comment>
<dbReference type="Pfam" id="PF00005">
    <property type="entry name" value="ABC_tran"/>
    <property type="match status" value="1"/>
</dbReference>
<dbReference type="InterPro" id="IPR036640">
    <property type="entry name" value="ABC1_TM_sf"/>
</dbReference>
<dbReference type="PROSITE" id="PS50893">
    <property type="entry name" value="ABC_TRANSPORTER_2"/>
    <property type="match status" value="1"/>
</dbReference>
<protein>
    <submittedName>
        <fullName evidence="10">ABC transporter ATP-binding protein</fullName>
    </submittedName>
</protein>
<comment type="subcellular location">
    <subcellularLocation>
        <location evidence="1">Cell membrane</location>
        <topology evidence="1">Multi-pass membrane protein</topology>
    </subcellularLocation>
</comment>
<keyword evidence="3" id="KW-0547">Nucleotide-binding</keyword>
<keyword evidence="6 7" id="KW-0472">Membrane</keyword>
<sequence>MLDPILRVFRLLDAPTRRGMAWSGLLMAVSTLLEMLGIGLLIPLFQLLLAPESVGRLPLIGVSFQAALHDQPDLALGLLCLGLMGFFAFKAVLLGLIGWQQGRFALLRQADFAERMLRAYLARPYEALLGRNSAELVRNVTQLSMRLYVRSVLPLLQLATEGLAALGVVGMLLLVDPLVTLGVGAAMVATVVVFHATTRRQLRRWGEAGNEFDRAALVWINQALGSPKMVKLGGLEEFFVRRFAAPTLGRAQVTALSLIAPTWPRLLLEAVAVMAMLTVVLVTVVLQHRPAAEVLPLLGVLGVAAMRLLPSASKIIAAISLLRENSSTIDILHRDGFARGTAPAATGSAPPARFTRSLRLEGVSYTYPGADRPALSGVDLDLAVGDSLALVGRSGAGKTTLADLLLGLLRPSEGRLLLDGIDITADPSGWQRLIGYIPQEIFLLDDSLARNIALGCEDDEIDPARLAEVVRLARLDAVVAALPDGLDTVIGERGSRLSGGQRQRVGIARALYRSPRVLVLDEATSALDAETEHDITQAIAALAGDLTLVVIAHRLSTVRHCARVALMDQGRIVDIGDFDGLAARNADFAHLVALNRIDLSQEG</sequence>
<dbReference type="SUPFAM" id="SSF90123">
    <property type="entry name" value="ABC transporter transmembrane region"/>
    <property type="match status" value="1"/>
</dbReference>
<keyword evidence="11" id="KW-1185">Reference proteome</keyword>
<evidence type="ECO:0000256" key="2">
    <source>
        <dbReference type="ARBA" id="ARBA00022692"/>
    </source>
</evidence>
<accession>A0ABW5CDY7</accession>
<evidence type="ECO:0000259" key="9">
    <source>
        <dbReference type="PROSITE" id="PS50929"/>
    </source>
</evidence>
<dbReference type="InterPro" id="IPR011527">
    <property type="entry name" value="ABC1_TM_dom"/>
</dbReference>
<feature type="transmembrane region" description="Helical" evidence="7">
    <location>
        <begin position="152"/>
        <end position="172"/>
    </location>
</feature>
<evidence type="ECO:0000256" key="7">
    <source>
        <dbReference type="SAM" id="Phobius"/>
    </source>
</evidence>
<dbReference type="PANTHER" id="PTHR24221:SF654">
    <property type="entry name" value="ATP-BINDING CASSETTE SUB-FAMILY B MEMBER 6"/>
    <property type="match status" value="1"/>
</dbReference>
<dbReference type="SUPFAM" id="SSF52540">
    <property type="entry name" value="P-loop containing nucleoside triphosphate hydrolases"/>
    <property type="match status" value="1"/>
</dbReference>
<dbReference type="InterPro" id="IPR017871">
    <property type="entry name" value="ABC_transporter-like_CS"/>
</dbReference>
<dbReference type="Proteomes" id="UP001597296">
    <property type="component" value="Unassembled WGS sequence"/>
</dbReference>
<dbReference type="InterPro" id="IPR003439">
    <property type="entry name" value="ABC_transporter-like_ATP-bd"/>
</dbReference>
<evidence type="ECO:0000256" key="1">
    <source>
        <dbReference type="ARBA" id="ARBA00004651"/>
    </source>
</evidence>
<feature type="domain" description="ABC transmembrane type-1" evidence="9">
    <location>
        <begin position="21"/>
        <end position="324"/>
    </location>
</feature>
<keyword evidence="4 10" id="KW-0067">ATP-binding</keyword>
<dbReference type="Gene3D" id="1.20.1560.10">
    <property type="entry name" value="ABC transporter type 1, transmembrane domain"/>
    <property type="match status" value="1"/>
</dbReference>
<proteinExistence type="predicted"/>
<dbReference type="RefSeq" id="WP_377318701.1">
    <property type="nucleotide sequence ID" value="NZ_JBHUIY010000049.1"/>
</dbReference>
<evidence type="ECO:0000313" key="10">
    <source>
        <dbReference type="EMBL" id="MFD2235479.1"/>
    </source>
</evidence>
<gene>
    <name evidence="10" type="ORF">ACFSNB_16875</name>
</gene>
<dbReference type="GO" id="GO:0005524">
    <property type="term" value="F:ATP binding"/>
    <property type="evidence" value="ECO:0007669"/>
    <property type="project" value="UniProtKB-KW"/>
</dbReference>
<dbReference type="SMART" id="SM00382">
    <property type="entry name" value="AAA"/>
    <property type="match status" value="1"/>
</dbReference>
<dbReference type="InterPro" id="IPR039421">
    <property type="entry name" value="Type_1_exporter"/>
</dbReference>
<reference evidence="11" key="1">
    <citation type="journal article" date="2019" name="Int. J. Syst. Evol. Microbiol.">
        <title>The Global Catalogue of Microorganisms (GCM) 10K type strain sequencing project: providing services to taxonomists for standard genome sequencing and annotation.</title>
        <authorList>
            <consortium name="The Broad Institute Genomics Platform"/>
            <consortium name="The Broad Institute Genome Sequencing Center for Infectious Disease"/>
            <person name="Wu L."/>
            <person name="Ma J."/>
        </authorList>
    </citation>
    <scope>NUCLEOTIDE SEQUENCE [LARGE SCALE GENOMIC DNA]</scope>
    <source>
        <strain evidence="11">KCTC 15012</strain>
    </source>
</reference>
<evidence type="ECO:0000256" key="3">
    <source>
        <dbReference type="ARBA" id="ARBA00022741"/>
    </source>
</evidence>
<dbReference type="InterPro" id="IPR027417">
    <property type="entry name" value="P-loop_NTPase"/>
</dbReference>
<dbReference type="Gene3D" id="3.40.50.300">
    <property type="entry name" value="P-loop containing nucleotide triphosphate hydrolases"/>
    <property type="match status" value="1"/>
</dbReference>
<dbReference type="EMBL" id="JBHUIY010000049">
    <property type="protein sequence ID" value="MFD2235479.1"/>
    <property type="molecule type" value="Genomic_DNA"/>
</dbReference>
<feature type="transmembrane region" description="Helical" evidence="7">
    <location>
        <begin position="74"/>
        <end position="99"/>
    </location>
</feature>
<evidence type="ECO:0000256" key="6">
    <source>
        <dbReference type="ARBA" id="ARBA00023136"/>
    </source>
</evidence>
<name>A0ABW5CDY7_9PROT</name>
<keyword evidence="5 7" id="KW-1133">Transmembrane helix</keyword>
<evidence type="ECO:0000256" key="5">
    <source>
        <dbReference type="ARBA" id="ARBA00022989"/>
    </source>
</evidence>
<feature type="transmembrane region" description="Helical" evidence="7">
    <location>
        <begin position="178"/>
        <end position="196"/>
    </location>
</feature>
<dbReference type="PANTHER" id="PTHR24221">
    <property type="entry name" value="ATP-BINDING CASSETTE SUB-FAMILY B"/>
    <property type="match status" value="1"/>
</dbReference>
<feature type="domain" description="ABC transporter" evidence="8">
    <location>
        <begin position="358"/>
        <end position="594"/>
    </location>
</feature>
<feature type="transmembrane region" description="Helical" evidence="7">
    <location>
        <begin position="21"/>
        <end position="49"/>
    </location>
</feature>
<evidence type="ECO:0000259" key="8">
    <source>
        <dbReference type="PROSITE" id="PS50893"/>
    </source>
</evidence>
<evidence type="ECO:0000313" key="11">
    <source>
        <dbReference type="Proteomes" id="UP001597296"/>
    </source>
</evidence>
<dbReference type="PROSITE" id="PS00211">
    <property type="entry name" value="ABC_TRANSPORTER_1"/>
    <property type="match status" value="1"/>
</dbReference>
<organism evidence="10 11">
    <name type="scientific">Phaeospirillum tilakii</name>
    <dbReference type="NCBI Taxonomy" id="741673"/>
    <lineage>
        <taxon>Bacteria</taxon>
        <taxon>Pseudomonadati</taxon>
        <taxon>Pseudomonadota</taxon>
        <taxon>Alphaproteobacteria</taxon>
        <taxon>Rhodospirillales</taxon>
        <taxon>Rhodospirillaceae</taxon>
        <taxon>Phaeospirillum</taxon>
    </lineage>
</organism>
<evidence type="ECO:0000256" key="4">
    <source>
        <dbReference type="ARBA" id="ARBA00022840"/>
    </source>
</evidence>
<feature type="transmembrane region" description="Helical" evidence="7">
    <location>
        <begin position="266"/>
        <end position="286"/>
    </location>
</feature>
<keyword evidence="2 7" id="KW-0812">Transmembrane</keyword>